<keyword evidence="3" id="KW-0029">Amino-acid transport</keyword>
<dbReference type="InterPro" id="IPR028081">
    <property type="entry name" value="Leu-bd"/>
</dbReference>
<sequence>MITEASSIPIGSMVPLSGASAADGREFRNGIILAIEEINAFGGIHGRSLTPFFYDTRNQSADEVTSAARYLINKHSVHAIINGYNIGSQNAEYEPVADSGIIYIHHNTLIQHHDTFMGNPERYFGCFMSDPADYWYGQGFIKFISWLRDSGRWRPESNRLAIISGSRSYSIVTANAMRSSAADFGWSVCFGPEIVRTPTTEWQLAIDRARETRPAILANTHFYASDLAHFQRQFARKPINCLVYLQWGGMHKTFLDIANSSAEGVIIGTVVGLVHDSEGIAFSHRYRARFGPNSTPEVGALSYSSMHHYALAAGIAGGTGAPYEFNQNRKVAQRLKSLIYRSVLGTIHYHPDWQAAVPYPDAISDPSRGMPHLFYQVRDNGTKLGIIAPEPYTTGKFQIPPWYRSTSTPDSGVRPD</sequence>
<name>A0ABR6L994_9HYPH</name>
<evidence type="ECO:0000259" key="4">
    <source>
        <dbReference type="Pfam" id="PF13458"/>
    </source>
</evidence>
<organism evidence="5 6">
    <name type="scientific">Aminobacter niigataensis</name>
    <dbReference type="NCBI Taxonomy" id="83265"/>
    <lineage>
        <taxon>Bacteria</taxon>
        <taxon>Pseudomonadati</taxon>
        <taxon>Pseudomonadota</taxon>
        <taxon>Alphaproteobacteria</taxon>
        <taxon>Hyphomicrobiales</taxon>
        <taxon>Phyllobacteriaceae</taxon>
        <taxon>Aminobacter</taxon>
    </lineage>
</organism>
<evidence type="ECO:0000256" key="1">
    <source>
        <dbReference type="ARBA" id="ARBA00010062"/>
    </source>
</evidence>
<evidence type="ECO:0000313" key="6">
    <source>
        <dbReference type="Proteomes" id="UP000539538"/>
    </source>
</evidence>
<proteinExistence type="inferred from homology"/>
<feature type="domain" description="Leucine-binding protein" evidence="4">
    <location>
        <begin position="8"/>
        <end position="352"/>
    </location>
</feature>
<dbReference type="SUPFAM" id="SSF53822">
    <property type="entry name" value="Periplasmic binding protein-like I"/>
    <property type="match status" value="1"/>
</dbReference>
<dbReference type="EMBL" id="JACHOT010000013">
    <property type="protein sequence ID" value="MBB4653389.1"/>
    <property type="molecule type" value="Genomic_DNA"/>
</dbReference>
<comment type="similarity">
    <text evidence="1">Belongs to the leucine-binding protein family.</text>
</comment>
<dbReference type="PANTHER" id="PTHR30483">
    <property type="entry name" value="LEUCINE-SPECIFIC-BINDING PROTEIN"/>
    <property type="match status" value="1"/>
</dbReference>
<evidence type="ECO:0000313" key="5">
    <source>
        <dbReference type="EMBL" id="MBB4653389.1"/>
    </source>
</evidence>
<keyword evidence="2" id="KW-0732">Signal</keyword>
<comment type="caution">
    <text evidence="5">The sequence shown here is derived from an EMBL/GenBank/DDBJ whole genome shotgun (WGS) entry which is preliminary data.</text>
</comment>
<dbReference type="RefSeq" id="WP_183264715.1">
    <property type="nucleotide sequence ID" value="NZ_BAAAVZ010000036.1"/>
</dbReference>
<gene>
    <name evidence="5" type="ORF">GGQ99_005180</name>
</gene>
<dbReference type="InterPro" id="IPR028082">
    <property type="entry name" value="Peripla_BP_I"/>
</dbReference>
<keyword evidence="3" id="KW-0813">Transport</keyword>
<keyword evidence="6" id="KW-1185">Reference proteome</keyword>
<protein>
    <submittedName>
        <fullName evidence="5">Branched-chain amino acid transport system substrate-binding protein</fullName>
    </submittedName>
</protein>
<accession>A0ABR6L994</accession>
<dbReference type="CDD" id="cd06268">
    <property type="entry name" value="PBP1_ABC_transporter_LIVBP-like"/>
    <property type="match status" value="1"/>
</dbReference>
<dbReference type="Pfam" id="PF13458">
    <property type="entry name" value="Peripla_BP_6"/>
    <property type="match status" value="1"/>
</dbReference>
<evidence type="ECO:0000256" key="3">
    <source>
        <dbReference type="ARBA" id="ARBA00022970"/>
    </source>
</evidence>
<reference evidence="5 6" key="1">
    <citation type="submission" date="2020-08" db="EMBL/GenBank/DDBJ databases">
        <title>Genomic Encyclopedia of Type Strains, Phase IV (KMG-IV): sequencing the most valuable type-strain genomes for metagenomic binning, comparative biology and taxonomic classification.</title>
        <authorList>
            <person name="Goeker M."/>
        </authorList>
    </citation>
    <scope>NUCLEOTIDE SEQUENCE [LARGE SCALE GENOMIC DNA]</scope>
    <source>
        <strain evidence="5 6">DSM 7050</strain>
    </source>
</reference>
<dbReference type="InterPro" id="IPR051010">
    <property type="entry name" value="BCAA_transport"/>
</dbReference>
<evidence type="ECO:0000256" key="2">
    <source>
        <dbReference type="ARBA" id="ARBA00022729"/>
    </source>
</evidence>
<dbReference type="Gene3D" id="3.40.50.2300">
    <property type="match status" value="2"/>
</dbReference>
<dbReference type="Proteomes" id="UP000539538">
    <property type="component" value="Unassembled WGS sequence"/>
</dbReference>